<dbReference type="PANTHER" id="PTHR41878">
    <property type="entry name" value="LEXA REPRESSOR-RELATED"/>
    <property type="match status" value="1"/>
</dbReference>
<dbReference type="InterPro" id="IPR024047">
    <property type="entry name" value="MM3350-like_sf"/>
</dbReference>
<comment type="caution">
    <text evidence="3">The sequence shown here is derived from an EMBL/GenBank/DDBJ whole genome shotgun (WGS) entry which is preliminary data.</text>
</comment>
<evidence type="ECO:0000259" key="1">
    <source>
        <dbReference type="Pfam" id="PF07929"/>
    </source>
</evidence>
<dbReference type="RefSeq" id="WP_371723339.1">
    <property type="nucleotide sequence ID" value="NZ_SUMG01000001.1"/>
</dbReference>
<accession>A0AA43XIL6</accession>
<dbReference type="Pfam" id="PF22016">
    <property type="entry name" value="DUF6933"/>
    <property type="match status" value="1"/>
</dbReference>
<sequence>MYIQCTQKLREKMGLMERDLISGKDYQQYPSSLRAWHGNLIEYNEKQSVVLINDETRYGVLLFGMKDKEFKKIDGLILEGIRVALEMEGVRPEVIEEYLQEEKGIFYGKTKNRSTVAKLNSTTRNLHMSHRALEEDRIIQRNLSRLESRYPVEHGGYPYALMLLNLHAFDPYRKKSVVETPLYQLKIQLDLKGHEVYRRVAVPGLFTFRQLHRIIMMVFDWHETHLHFFEIEKENGESIRILMDDDPETLECFNEEAHQIMMDKTTLLQDVFPRHNLVKYTYDLGDHWVHKIELEQITMANQLEGEYLGGMGDRPPEDVGGESGFKEYLEVIRDEEHSDHERMKIWGESQKEKPRDSQRINQRIRWIF</sequence>
<dbReference type="Proteomes" id="UP000449710">
    <property type="component" value="Unassembled WGS sequence"/>
</dbReference>
<evidence type="ECO:0000259" key="2">
    <source>
        <dbReference type="Pfam" id="PF22016"/>
    </source>
</evidence>
<organism evidence="3 4">
    <name type="scientific">Isachenkonia alkalipeptolytica</name>
    <dbReference type="NCBI Taxonomy" id="2565777"/>
    <lineage>
        <taxon>Bacteria</taxon>
        <taxon>Bacillati</taxon>
        <taxon>Bacillota</taxon>
        <taxon>Clostridia</taxon>
        <taxon>Eubacteriales</taxon>
        <taxon>Clostridiaceae</taxon>
        <taxon>Isachenkonia</taxon>
    </lineage>
</organism>
<feature type="domain" description="Plasmid pRiA4b Orf3-like" evidence="1">
    <location>
        <begin position="182"/>
        <end position="350"/>
    </location>
</feature>
<dbReference type="InterPro" id="IPR012912">
    <property type="entry name" value="Plasmid_pRiA4b_Orf3-like"/>
</dbReference>
<evidence type="ECO:0000313" key="4">
    <source>
        <dbReference type="Proteomes" id="UP000449710"/>
    </source>
</evidence>
<dbReference type="SUPFAM" id="SSF159941">
    <property type="entry name" value="MM3350-like"/>
    <property type="match status" value="1"/>
</dbReference>
<dbReference type="PANTHER" id="PTHR41878:SF1">
    <property type="entry name" value="TNPR PROTEIN"/>
    <property type="match status" value="1"/>
</dbReference>
<dbReference type="EMBL" id="SUMG01000001">
    <property type="protein sequence ID" value="NBG87121.1"/>
    <property type="molecule type" value="Genomic_DNA"/>
</dbReference>
<feature type="domain" description="DUF6933" evidence="2">
    <location>
        <begin position="2"/>
        <end position="157"/>
    </location>
</feature>
<evidence type="ECO:0000313" key="3">
    <source>
        <dbReference type="EMBL" id="NBG87121.1"/>
    </source>
</evidence>
<reference evidence="3 4" key="1">
    <citation type="submission" date="2019-04" db="EMBL/GenBank/DDBJ databases">
        <title>Isachenkonia alkalipeptolytica gen. nov. sp. nov. a new anaerobic, alkiliphilic organothrophic bacterium capable to reduce synthesized ferrihydrite isolated from a soda lake.</title>
        <authorList>
            <person name="Toshchakov S.V."/>
            <person name="Zavarzina D.G."/>
            <person name="Zhilina T.N."/>
            <person name="Kostrikina N.A."/>
            <person name="Kublanov I.V."/>
        </authorList>
    </citation>
    <scope>NUCLEOTIDE SEQUENCE [LARGE SCALE GENOMIC DNA]</scope>
    <source>
        <strain evidence="3 4">Z-1701</strain>
    </source>
</reference>
<dbReference type="Gene3D" id="3.10.290.30">
    <property type="entry name" value="MM3350-like"/>
    <property type="match status" value="1"/>
</dbReference>
<dbReference type="AlphaFoldDB" id="A0AA43XIL6"/>
<gene>
    <name evidence="3" type="ORF">ISALK_01270</name>
</gene>
<protein>
    <submittedName>
        <fullName evidence="3">Plasmid pRiA4b ORF-3 family protein</fullName>
    </submittedName>
</protein>
<dbReference type="InterPro" id="IPR053864">
    <property type="entry name" value="DUF6933"/>
</dbReference>
<proteinExistence type="predicted"/>
<dbReference type="Pfam" id="PF07929">
    <property type="entry name" value="PRiA4_ORF3"/>
    <property type="match status" value="1"/>
</dbReference>
<keyword evidence="4" id="KW-1185">Reference proteome</keyword>
<name>A0AA43XIL6_9CLOT</name>